<dbReference type="InterPro" id="IPR002937">
    <property type="entry name" value="Amino_oxidase"/>
</dbReference>
<comment type="caution">
    <text evidence="3">The sequence shown here is derived from an EMBL/GenBank/DDBJ whole genome shotgun (WGS) entry which is preliminary data.</text>
</comment>
<dbReference type="GO" id="GO:0016491">
    <property type="term" value="F:oxidoreductase activity"/>
    <property type="evidence" value="ECO:0007669"/>
    <property type="project" value="InterPro"/>
</dbReference>
<evidence type="ECO:0000256" key="1">
    <source>
        <dbReference type="SAM" id="MobiDB-lite"/>
    </source>
</evidence>
<proteinExistence type="predicted"/>
<dbReference type="InterPro" id="IPR036188">
    <property type="entry name" value="FAD/NAD-bd_sf"/>
</dbReference>
<feature type="compositionally biased region" description="Pro residues" evidence="1">
    <location>
        <begin position="261"/>
        <end position="275"/>
    </location>
</feature>
<feature type="domain" description="Amine oxidase" evidence="2">
    <location>
        <begin position="90"/>
        <end position="149"/>
    </location>
</feature>
<sequence>MGGGPAGRPRRGPRPGPGRGRRRCRRGPTGALRARRRPGAARGRPGHGLDALQPRRRLRRPLRPVLRPAATVGSVGRTGEADVVVVGAGLAGLRCARALTDAGLDVVVLEASDRVGGRVRTDRVDGFLVDQGFQLLNPAYPAVRRWVDLDALALQPFPAGVLARTEEGAELLADPLRELGLTGRTARSVAVRPREVAALLRWARPWSAASAGWPTGSPRGAATSRCATPSTVPACTACCAGCSSASSPACCSTPPARPPTPSPCSWPAASPPAPRRCPRAAWRPSRPSSRRASATGSACGARSRGSTPAAPGRSC</sequence>
<dbReference type="Pfam" id="PF01593">
    <property type="entry name" value="Amino_oxidase"/>
    <property type="match status" value="1"/>
</dbReference>
<feature type="compositionally biased region" description="Basic residues" evidence="1">
    <location>
        <begin position="8"/>
        <end position="26"/>
    </location>
</feature>
<dbReference type="Gene3D" id="3.50.50.60">
    <property type="entry name" value="FAD/NAD(P)-binding domain"/>
    <property type="match status" value="1"/>
</dbReference>
<feature type="compositionally biased region" description="Low complexity" evidence="1">
    <location>
        <begin position="279"/>
        <end position="306"/>
    </location>
</feature>
<dbReference type="PANTHER" id="PTHR42841">
    <property type="entry name" value="AMINE OXIDASE"/>
    <property type="match status" value="1"/>
</dbReference>
<reference evidence="3 4" key="1">
    <citation type="submission" date="2019-10" db="EMBL/GenBank/DDBJ databases">
        <title>Nocardioides novel species isolated from the excrement of Marmot.</title>
        <authorList>
            <person name="Zhang G."/>
        </authorList>
    </citation>
    <scope>NUCLEOTIDE SEQUENCE [LARGE SCALE GENOMIC DNA]</scope>
    <source>
        <strain evidence="4">zg-579</strain>
    </source>
</reference>
<protein>
    <submittedName>
        <fullName evidence="3">FAD-dependent oxidoreductase</fullName>
    </submittedName>
</protein>
<feature type="region of interest" description="Disordered" evidence="1">
    <location>
        <begin position="1"/>
        <end position="60"/>
    </location>
</feature>
<evidence type="ECO:0000313" key="3">
    <source>
        <dbReference type="EMBL" id="MTB95246.1"/>
    </source>
</evidence>
<evidence type="ECO:0000313" key="4">
    <source>
        <dbReference type="Proteomes" id="UP000433406"/>
    </source>
</evidence>
<gene>
    <name evidence="3" type="ORF">GGQ22_09120</name>
</gene>
<accession>A0A6I3JAW6</accession>
<evidence type="ECO:0000259" key="2">
    <source>
        <dbReference type="Pfam" id="PF01593"/>
    </source>
</evidence>
<dbReference type="Proteomes" id="UP000433406">
    <property type="component" value="Unassembled WGS sequence"/>
</dbReference>
<dbReference type="EMBL" id="WLCI01000008">
    <property type="protein sequence ID" value="MTB95246.1"/>
    <property type="molecule type" value="Genomic_DNA"/>
</dbReference>
<dbReference type="AlphaFoldDB" id="A0A6I3JAW6"/>
<feature type="region of interest" description="Disordered" evidence="1">
    <location>
        <begin position="261"/>
        <end position="315"/>
    </location>
</feature>
<organism evidence="3 4">
    <name type="scientific">Nocardioides marmotae</name>
    <dbReference type="NCBI Taxonomy" id="2663857"/>
    <lineage>
        <taxon>Bacteria</taxon>
        <taxon>Bacillati</taxon>
        <taxon>Actinomycetota</taxon>
        <taxon>Actinomycetes</taxon>
        <taxon>Propionibacteriales</taxon>
        <taxon>Nocardioidaceae</taxon>
        <taxon>Nocardioides</taxon>
    </lineage>
</organism>
<dbReference type="SUPFAM" id="SSF51905">
    <property type="entry name" value="FAD/NAD(P)-binding domain"/>
    <property type="match status" value="1"/>
</dbReference>
<name>A0A6I3JAW6_9ACTN</name>
<keyword evidence="4" id="KW-1185">Reference proteome</keyword>